<keyword evidence="1" id="KW-0472">Membrane</keyword>
<name>A0A8J2KCX2_9HEXA</name>
<gene>
    <name evidence="2" type="ORF">AFUS01_LOCUS22294</name>
</gene>
<feature type="non-terminal residue" evidence="2">
    <location>
        <position position="58"/>
    </location>
</feature>
<keyword evidence="1" id="KW-0812">Transmembrane</keyword>
<evidence type="ECO:0000313" key="2">
    <source>
        <dbReference type="EMBL" id="CAG7733873.1"/>
    </source>
</evidence>
<reference evidence="2" key="1">
    <citation type="submission" date="2021-06" db="EMBL/GenBank/DDBJ databases">
        <authorList>
            <person name="Hodson N. C."/>
            <person name="Mongue J. A."/>
            <person name="Jaron S. K."/>
        </authorList>
    </citation>
    <scope>NUCLEOTIDE SEQUENCE</scope>
</reference>
<evidence type="ECO:0000256" key="1">
    <source>
        <dbReference type="SAM" id="Phobius"/>
    </source>
</evidence>
<dbReference type="AlphaFoldDB" id="A0A8J2KCX2"/>
<dbReference type="Proteomes" id="UP000708208">
    <property type="component" value="Unassembled WGS sequence"/>
</dbReference>
<organism evidence="2 3">
    <name type="scientific">Allacma fusca</name>
    <dbReference type="NCBI Taxonomy" id="39272"/>
    <lineage>
        <taxon>Eukaryota</taxon>
        <taxon>Metazoa</taxon>
        <taxon>Ecdysozoa</taxon>
        <taxon>Arthropoda</taxon>
        <taxon>Hexapoda</taxon>
        <taxon>Collembola</taxon>
        <taxon>Symphypleona</taxon>
        <taxon>Sminthuridae</taxon>
        <taxon>Allacma</taxon>
    </lineage>
</organism>
<feature type="non-terminal residue" evidence="2">
    <location>
        <position position="1"/>
    </location>
</feature>
<evidence type="ECO:0000313" key="3">
    <source>
        <dbReference type="Proteomes" id="UP000708208"/>
    </source>
</evidence>
<proteinExistence type="predicted"/>
<feature type="transmembrane region" description="Helical" evidence="1">
    <location>
        <begin position="12"/>
        <end position="36"/>
    </location>
</feature>
<protein>
    <submittedName>
        <fullName evidence="2">Uncharacterized protein</fullName>
    </submittedName>
</protein>
<accession>A0A8J2KCX2</accession>
<keyword evidence="1" id="KW-1133">Transmembrane helix</keyword>
<sequence>MERNILGCRSSSWTIVIGWFNMVGNIIALVLLVTLMPQITANVFDKNGNSVQLARESI</sequence>
<comment type="caution">
    <text evidence="2">The sequence shown here is derived from an EMBL/GenBank/DDBJ whole genome shotgun (WGS) entry which is preliminary data.</text>
</comment>
<keyword evidence="3" id="KW-1185">Reference proteome</keyword>
<dbReference type="EMBL" id="CAJVCH010258318">
    <property type="protein sequence ID" value="CAG7733873.1"/>
    <property type="molecule type" value="Genomic_DNA"/>
</dbReference>